<dbReference type="EMBL" id="CACVAT010000211">
    <property type="protein sequence ID" value="CAA6813682.1"/>
    <property type="molecule type" value="Genomic_DNA"/>
</dbReference>
<evidence type="ECO:0000313" key="1">
    <source>
        <dbReference type="EMBL" id="CAA6813682.1"/>
    </source>
</evidence>
<gene>
    <name evidence="1" type="ORF">HELGO_WM34984</name>
</gene>
<protein>
    <submittedName>
        <fullName evidence="1">Uncharacterized protein</fullName>
    </submittedName>
</protein>
<accession>A0A6S6T334</accession>
<sequence length="132" mass="15173">MALVKVFYQHRVDGTELVNHEKEVKLHRDLCEIIDSYPWIKELELTEQLGEGGGFYFLVGDKDGQHASYQFTPMESDGGLLDLDIVMKPGFLNMLGRKAVSKHFGEVSTAEAKQKLKELFDYPVDVLYERYK</sequence>
<dbReference type="AlphaFoldDB" id="A0A6S6T334"/>
<name>A0A6S6T334_9GAMM</name>
<proteinExistence type="predicted"/>
<organism evidence="1">
    <name type="scientific">uncultured Thiotrichaceae bacterium</name>
    <dbReference type="NCBI Taxonomy" id="298394"/>
    <lineage>
        <taxon>Bacteria</taxon>
        <taxon>Pseudomonadati</taxon>
        <taxon>Pseudomonadota</taxon>
        <taxon>Gammaproteobacteria</taxon>
        <taxon>Thiotrichales</taxon>
        <taxon>Thiotrichaceae</taxon>
        <taxon>environmental samples</taxon>
    </lineage>
</organism>
<reference evidence="1" key="1">
    <citation type="submission" date="2020-01" db="EMBL/GenBank/DDBJ databases">
        <authorList>
            <person name="Meier V. D."/>
            <person name="Meier V D."/>
        </authorList>
    </citation>
    <scope>NUCLEOTIDE SEQUENCE</scope>
    <source>
        <strain evidence="1">HLG_WM_MAG_09</strain>
    </source>
</reference>